<name>A0ABY1SEQ5_9FLAO</name>
<feature type="non-terminal residue" evidence="3">
    <location>
        <position position="1"/>
    </location>
</feature>
<accession>A0ABY1SEQ5</accession>
<comment type="caution">
    <text evidence="3">The sequence shown here is derived from an EMBL/GenBank/DDBJ whole genome shotgun (WGS) entry which is preliminary data.</text>
</comment>
<dbReference type="EMBL" id="FZNV01000002">
    <property type="protein sequence ID" value="SNR38768.1"/>
    <property type="molecule type" value="Genomic_DNA"/>
</dbReference>
<proteinExistence type="predicted"/>
<evidence type="ECO:0000313" key="3">
    <source>
        <dbReference type="EMBL" id="SNR38768.1"/>
    </source>
</evidence>
<feature type="domain" description="Secretion system C-terminal sorting" evidence="2">
    <location>
        <begin position="145"/>
        <end position="215"/>
    </location>
</feature>
<keyword evidence="4" id="KW-1185">Reference proteome</keyword>
<dbReference type="Pfam" id="PF18962">
    <property type="entry name" value="Por_Secre_tail"/>
    <property type="match status" value="1"/>
</dbReference>
<keyword evidence="1" id="KW-0732">Signal</keyword>
<gene>
    <name evidence="3" type="ORF">SAMN04488009_1283</name>
</gene>
<dbReference type="NCBIfam" id="TIGR04183">
    <property type="entry name" value="Por_Secre_tail"/>
    <property type="match status" value="1"/>
</dbReference>
<dbReference type="RefSeq" id="WP_143815173.1">
    <property type="nucleotide sequence ID" value="NZ_FZNV01000002.1"/>
</dbReference>
<evidence type="ECO:0000313" key="4">
    <source>
        <dbReference type="Proteomes" id="UP000198337"/>
    </source>
</evidence>
<dbReference type="InterPro" id="IPR026444">
    <property type="entry name" value="Secre_tail"/>
</dbReference>
<evidence type="ECO:0000256" key="1">
    <source>
        <dbReference type="ARBA" id="ARBA00022729"/>
    </source>
</evidence>
<evidence type="ECO:0000259" key="2">
    <source>
        <dbReference type="Pfam" id="PF18962"/>
    </source>
</evidence>
<protein>
    <submittedName>
        <fullName evidence="3">Por secretion system C-terminal sorting domain-containing protein</fullName>
    </submittedName>
</protein>
<reference evidence="3 4" key="1">
    <citation type="submission" date="2017-06" db="EMBL/GenBank/DDBJ databases">
        <authorList>
            <person name="Varghese N."/>
            <person name="Submissions S."/>
        </authorList>
    </citation>
    <scope>NUCLEOTIDE SEQUENCE [LARGE SCALE GENOMIC DNA]</scope>
    <source>
        <strain evidence="3 4">DSM 19840</strain>
    </source>
</reference>
<sequence length="223" mass="24927">TLRLTGNAWKKVQVDRIITAGTVLEFDVRISGLGEIQGIGFDNDNSLTAPYGENFVQVAGTQTDFGLQAYRTYSGNDWVSYSIPVGEYFTGSFTYMLFAGDKDSNGSSQESYYRNIVIRDSSMTSKALLNNITNDSLDNVKDLIVFPNPTDGELNLDLSSLINRKLKLNVFNSIGQLVYEKEIESNHENVESINMKNFVIGIYYINIVNEGNRLESTVVLIKE</sequence>
<organism evidence="3 4">
    <name type="scientific">Maribacter sedimenticola</name>
    <dbReference type="NCBI Taxonomy" id="228956"/>
    <lineage>
        <taxon>Bacteria</taxon>
        <taxon>Pseudomonadati</taxon>
        <taxon>Bacteroidota</taxon>
        <taxon>Flavobacteriia</taxon>
        <taxon>Flavobacteriales</taxon>
        <taxon>Flavobacteriaceae</taxon>
        <taxon>Maribacter</taxon>
    </lineage>
</organism>
<dbReference type="Proteomes" id="UP000198337">
    <property type="component" value="Unassembled WGS sequence"/>
</dbReference>